<dbReference type="EMBL" id="BEGY01000039">
    <property type="protein sequence ID" value="GAX79171.1"/>
    <property type="molecule type" value="Genomic_DNA"/>
</dbReference>
<name>A0A250X7V6_9CHLO</name>
<dbReference type="Gene3D" id="3.50.50.60">
    <property type="entry name" value="FAD/NAD(P)-binding domain"/>
    <property type="match status" value="2"/>
</dbReference>
<dbReference type="SUPFAM" id="SSF51905">
    <property type="entry name" value="FAD/NAD(P)-binding domain"/>
    <property type="match status" value="1"/>
</dbReference>
<protein>
    <recommendedName>
        <fullName evidence="2">Amine oxidase domain-containing protein</fullName>
    </recommendedName>
</protein>
<accession>A0A250X7V6</accession>
<reference evidence="3 4" key="1">
    <citation type="submission" date="2017-08" db="EMBL/GenBank/DDBJ databases">
        <title>Acidophilic green algal genome provides insights into adaptation to an acidic environment.</title>
        <authorList>
            <person name="Hirooka S."/>
            <person name="Hirose Y."/>
            <person name="Kanesaki Y."/>
            <person name="Higuchi S."/>
            <person name="Fujiwara T."/>
            <person name="Onuma R."/>
            <person name="Era A."/>
            <person name="Ohbayashi R."/>
            <person name="Uzuka A."/>
            <person name="Nozaki H."/>
            <person name="Yoshikawa H."/>
            <person name="Miyagishima S.Y."/>
        </authorList>
    </citation>
    <scope>NUCLEOTIDE SEQUENCE [LARGE SCALE GENOMIC DNA]</scope>
    <source>
        <strain evidence="3 4">NIES-2499</strain>
    </source>
</reference>
<evidence type="ECO:0000313" key="4">
    <source>
        <dbReference type="Proteomes" id="UP000232323"/>
    </source>
</evidence>
<dbReference type="PANTHER" id="PTHR43734:SF1">
    <property type="entry name" value="PHYTOENE DESATURASE"/>
    <property type="match status" value="1"/>
</dbReference>
<organism evidence="3 4">
    <name type="scientific">Chlamydomonas eustigma</name>
    <dbReference type="NCBI Taxonomy" id="1157962"/>
    <lineage>
        <taxon>Eukaryota</taxon>
        <taxon>Viridiplantae</taxon>
        <taxon>Chlorophyta</taxon>
        <taxon>core chlorophytes</taxon>
        <taxon>Chlorophyceae</taxon>
        <taxon>CS clade</taxon>
        <taxon>Chlamydomonadales</taxon>
        <taxon>Chlamydomonadaceae</taxon>
        <taxon>Chlamydomonas</taxon>
    </lineage>
</organism>
<dbReference type="InterPro" id="IPR002937">
    <property type="entry name" value="Amino_oxidase"/>
</dbReference>
<evidence type="ECO:0000313" key="3">
    <source>
        <dbReference type="EMBL" id="GAX79171.1"/>
    </source>
</evidence>
<dbReference type="Pfam" id="PF01593">
    <property type="entry name" value="Amino_oxidase"/>
    <property type="match status" value="1"/>
</dbReference>
<dbReference type="Proteomes" id="UP000232323">
    <property type="component" value="Unassembled WGS sequence"/>
</dbReference>
<dbReference type="OrthoDB" id="7777654at2759"/>
<dbReference type="GO" id="GO:0016491">
    <property type="term" value="F:oxidoreductase activity"/>
    <property type="evidence" value="ECO:0007669"/>
    <property type="project" value="InterPro"/>
</dbReference>
<dbReference type="AlphaFoldDB" id="A0A250X7V6"/>
<sequence>MPMLRHAILLRSCNVNYKSVASKRTHVLAASKNAVVIGGGIGVIVVAGRLAKSGLSVTLLEKNAEIGGRCQSLLLDVMKKCDNAGASGQASIHGTFRFDTGPSLLLFPEIYRKTFRDLGEKIEDHVQIKRVEPAAYRVFFEGKGHLDMLYDVQHMTHQLELVEEGSGAHYLEWLSSSRLALEVGMSALITRDFESPMDLVGLVASLIPVLPRLNVMELLGQHQGKLAERFQDPRLQAMFTFQDLYVGLSPYSAPGAFSLLAATELTDGVWYPVGGFQKVRDSLKSIVESLGVTIRTGRSVTSIMTSGEEGAVKGVTLEDGSIVEADVVISNRCISRPLHGLLHHNVFLSKSFHSSWQRAQSADQLQHCPNFYVHVPSRTDPSAAPPGCESVMVLLPVANLQEINASAADFKTTQPFHDDLSGSSDDGSHPQNACHNELPSPPVSEFYAPLVEAGRQAVLRAFSEAGLCDDDDNTSMTVSQLQADILYEVVIDPIEWQNRYGLQHGAAFGLSHGLSQLAAFRPAPKDSVVSGLYFVGASTRPGNGVPLVMIGADLTVQRVLKDLEI</sequence>
<comment type="caution">
    <text evidence="3">The sequence shown here is derived from an EMBL/GenBank/DDBJ whole genome shotgun (WGS) entry which is preliminary data.</text>
</comment>
<proteinExistence type="predicted"/>
<evidence type="ECO:0000256" key="1">
    <source>
        <dbReference type="SAM" id="MobiDB-lite"/>
    </source>
</evidence>
<gene>
    <name evidence="3" type="ORF">CEUSTIGMA_g6611.t1</name>
</gene>
<dbReference type="InterPro" id="IPR036188">
    <property type="entry name" value="FAD/NAD-bd_sf"/>
</dbReference>
<evidence type="ECO:0000259" key="2">
    <source>
        <dbReference type="Pfam" id="PF01593"/>
    </source>
</evidence>
<dbReference type="PANTHER" id="PTHR43734">
    <property type="entry name" value="PHYTOENE DESATURASE"/>
    <property type="match status" value="1"/>
</dbReference>
<keyword evidence="4" id="KW-1185">Reference proteome</keyword>
<dbReference type="STRING" id="1157962.A0A250X7V6"/>
<feature type="domain" description="Amine oxidase" evidence="2">
    <location>
        <begin position="45"/>
        <end position="330"/>
    </location>
</feature>
<feature type="region of interest" description="Disordered" evidence="1">
    <location>
        <begin position="414"/>
        <end position="436"/>
    </location>
</feature>